<dbReference type="EMBL" id="JARKIB010000061">
    <property type="protein sequence ID" value="KAJ7751622.1"/>
    <property type="molecule type" value="Genomic_DNA"/>
</dbReference>
<comment type="caution">
    <text evidence="2">The sequence shown here is derived from an EMBL/GenBank/DDBJ whole genome shotgun (WGS) entry which is preliminary data.</text>
</comment>
<keyword evidence="3" id="KW-1185">Reference proteome</keyword>
<feature type="compositionally biased region" description="Polar residues" evidence="1">
    <location>
        <begin position="187"/>
        <end position="197"/>
    </location>
</feature>
<accession>A0AAD7IZC7</accession>
<feature type="region of interest" description="Disordered" evidence="1">
    <location>
        <begin position="1429"/>
        <end position="1461"/>
    </location>
</feature>
<feature type="region of interest" description="Disordered" evidence="1">
    <location>
        <begin position="1"/>
        <end position="31"/>
    </location>
</feature>
<dbReference type="Proteomes" id="UP001215598">
    <property type="component" value="Unassembled WGS sequence"/>
</dbReference>
<feature type="region of interest" description="Disordered" evidence="1">
    <location>
        <begin position="51"/>
        <end position="127"/>
    </location>
</feature>
<feature type="compositionally biased region" description="Basic and acidic residues" evidence="1">
    <location>
        <begin position="9"/>
        <end position="20"/>
    </location>
</feature>
<feature type="compositionally biased region" description="Polar residues" evidence="1">
    <location>
        <begin position="80"/>
        <end position="91"/>
    </location>
</feature>
<evidence type="ECO:0000256" key="1">
    <source>
        <dbReference type="SAM" id="MobiDB-lite"/>
    </source>
</evidence>
<feature type="region of interest" description="Disordered" evidence="1">
    <location>
        <begin position="183"/>
        <end position="204"/>
    </location>
</feature>
<evidence type="ECO:0000313" key="3">
    <source>
        <dbReference type="Proteomes" id="UP001215598"/>
    </source>
</evidence>
<gene>
    <name evidence="2" type="ORF">B0H16DRAFT_1460170</name>
</gene>
<protein>
    <submittedName>
        <fullName evidence="2">Uncharacterized protein</fullName>
    </submittedName>
</protein>
<evidence type="ECO:0000313" key="2">
    <source>
        <dbReference type="EMBL" id="KAJ7751622.1"/>
    </source>
</evidence>
<reference evidence="2" key="1">
    <citation type="submission" date="2023-03" db="EMBL/GenBank/DDBJ databases">
        <title>Massive genome expansion in bonnet fungi (Mycena s.s.) driven by repeated elements and novel gene families across ecological guilds.</title>
        <authorList>
            <consortium name="Lawrence Berkeley National Laboratory"/>
            <person name="Harder C.B."/>
            <person name="Miyauchi S."/>
            <person name="Viragh M."/>
            <person name="Kuo A."/>
            <person name="Thoen E."/>
            <person name="Andreopoulos B."/>
            <person name="Lu D."/>
            <person name="Skrede I."/>
            <person name="Drula E."/>
            <person name="Henrissat B."/>
            <person name="Morin E."/>
            <person name="Kohler A."/>
            <person name="Barry K."/>
            <person name="LaButti K."/>
            <person name="Morin E."/>
            <person name="Salamov A."/>
            <person name="Lipzen A."/>
            <person name="Mereny Z."/>
            <person name="Hegedus B."/>
            <person name="Baldrian P."/>
            <person name="Stursova M."/>
            <person name="Weitz H."/>
            <person name="Taylor A."/>
            <person name="Grigoriev I.V."/>
            <person name="Nagy L.G."/>
            <person name="Martin F."/>
            <person name="Kauserud H."/>
        </authorList>
    </citation>
    <scope>NUCLEOTIDE SEQUENCE</scope>
    <source>
        <strain evidence="2">CBHHK182m</strain>
    </source>
</reference>
<sequence>MAVGAMQRMRGEAEFEDTKFNPKGKMKKNDARTAIAPTIGADRGWLYTVPSAATPEVPPSNLQTNMDQHAPGREFPSEGISHSTLFSSPYTQDKEKPRRSTSYRQLHGASGASSSRCSSRRRVRRNSGLEDDWRGVRDRRRWYKARPSPEPETKAAICVSAYRSYWFGLNAALDLVQRCKKGARPFQSRSPQEQSQKTPRREGGVAGVAVAESFLLLLLETLVHTSIRLPPPPPNCALRPCRPRAALSLRPPPSSSSAPIAIVFLRYPSTAPPTRRYMPTFVPHMRACSVLAPHCSTTVNSANCNPIIAHSPKLHAPVVSTLPEPPIRTRPSSASSFQTAHVLLRGLVAPALHQPEMRRRSKRARQRISRIWVTMDTFTARVMHADDDRLEDPRARLFLLRPSSSFQAAIPVFRSLAGFYRKNMSELRRCYTVTRRSLCRRAGVSARRAEVGVFLHCAASTRDEAGERLVCPRWCAFHSRDYVPCVRGGWGDSDWLGACACGRVSLRGSVGAAALLPLTAHDWCGVYLCGVPPPQWCGGYLLLEQFEGRWDLGAVVRVPFRSSCPRTHAPLRAVWASSGLRWKGRVLRLGLGLIPARSSLRASDRQTGEAGLFGARGRGRGAGNTPLAIHEHRSSDRLPRPMTTKWRGTHAALVTQTSLGQPFERGARIRTTTVSKVVTVAHDLHYDAHATAILLHPSPRLHVSHSRLRKLRPKGIEDASMGRGSGRFFVSLFVHRVRRVSTEEKGKIWSEGCRFRGCFHPLFVVLGAFASTGELQAPNDIVVHHNDTGPGEMRRTAAPRAYREGIFISLPGVGLGRLAGLPLACLRRTRFIGGYESGGICITFPCGGFASWFVARTIGQSFSTGGVRSHLLTRTDCAPDEYSASWHATAPDRPRAELYALQRRRVNKIPTPYTRGQRCYTIPTQGVFDISSWASCCATSASGDDTWDEIRLSKAIGEEGYAARHATNGLESFGRKMYGPPRVMYRAQALLKRPPSASNDARGVLSRSLPQAQWAEVVPDPGERRSRMGVVLGPTLLLRIFFCALPPLSHFGVSSPIYSTAPSSSPHLSAIPRLLRASVEGLPRAHPFVLQVGHAPPSPTRPRRTAVGYSASCIAIVQSTAGARIFPLRPRQPPPSACSGAAPSASFIHPVHILLAAVFEGRRANPHACPSQSSLQIAQIPSSASLHFRRHPNAGSETNTAQAYNSYLRAPTRALAAPARAPTQIPPSSSLSVLLRVLGVTMAASTTRCLTTSARGVYTDGAAKSHCASSHFRQRLLVLEIRRIWHQEARRICSVVLGLRRRRRLGLLLAAAFSVDFCRHWKFSRARMMLPRWLLVHLPRAYLYCNGRGDRGCGTASQRRCSSGRVSRGARRWESGAAAAVAFATSVDSGAGSCSSSCASPSHRDRHTHELVVHTCRGSRWKARARARTLPPPCAGGTGGGGQWAEEKGVGGVGGGRKDSEHGWVGRVPYSHASTMFGAASARGVWKLQGTIPALFRVIRVDPLFTRLSLRFLHARSH</sequence>
<proteinExistence type="predicted"/>
<name>A0AAD7IZC7_9AGAR</name>
<organism evidence="2 3">
    <name type="scientific">Mycena metata</name>
    <dbReference type="NCBI Taxonomy" id="1033252"/>
    <lineage>
        <taxon>Eukaryota</taxon>
        <taxon>Fungi</taxon>
        <taxon>Dikarya</taxon>
        <taxon>Basidiomycota</taxon>
        <taxon>Agaricomycotina</taxon>
        <taxon>Agaricomycetes</taxon>
        <taxon>Agaricomycetidae</taxon>
        <taxon>Agaricales</taxon>
        <taxon>Marasmiineae</taxon>
        <taxon>Mycenaceae</taxon>
        <taxon>Mycena</taxon>
    </lineage>
</organism>